<dbReference type="SUPFAM" id="SSF109604">
    <property type="entry name" value="HD-domain/PDEase-like"/>
    <property type="match status" value="1"/>
</dbReference>
<dbReference type="InterPro" id="IPR033655">
    <property type="entry name" value="TGS_RelA/SpoT"/>
</dbReference>
<feature type="domain" description="HD" evidence="3">
    <location>
        <begin position="99"/>
        <end position="198"/>
    </location>
</feature>
<reference evidence="5 6" key="1">
    <citation type="submission" date="2020-09" db="EMBL/GenBank/DDBJ databases">
        <title>Eikenella S3660 sp. nov., isolated from a throat swab.</title>
        <authorList>
            <person name="Buhl M."/>
        </authorList>
    </citation>
    <scope>NUCLEOTIDE SEQUENCE [LARGE SCALE GENOMIC DNA]</scope>
    <source>
        <strain evidence="5 6">S3360</strain>
    </source>
</reference>
<dbReference type="Gene3D" id="3.30.70.260">
    <property type="match status" value="1"/>
</dbReference>
<name>A0ABS0N9G2_9NEIS</name>
<dbReference type="CDD" id="cd01668">
    <property type="entry name" value="TGS_RSH"/>
    <property type="match status" value="1"/>
</dbReference>
<dbReference type="Gene3D" id="3.30.460.10">
    <property type="entry name" value="Beta Polymerase, domain 2"/>
    <property type="match status" value="1"/>
</dbReference>
<dbReference type="EMBL" id="JACSGR010000003">
    <property type="protein sequence ID" value="MBH5328915.1"/>
    <property type="molecule type" value="Genomic_DNA"/>
</dbReference>
<dbReference type="Pfam" id="PF13328">
    <property type="entry name" value="HD_4"/>
    <property type="match status" value="1"/>
</dbReference>
<feature type="domain" description="ACT" evidence="2">
    <location>
        <begin position="683"/>
        <end position="759"/>
    </location>
</feature>
<evidence type="ECO:0000313" key="6">
    <source>
        <dbReference type="Proteomes" id="UP000768471"/>
    </source>
</evidence>
<keyword evidence="6" id="KW-1185">Reference proteome</keyword>
<dbReference type="InterPro" id="IPR045600">
    <property type="entry name" value="RelA/SpoT_AH_RIS"/>
</dbReference>
<comment type="function">
    <text evidence="1">In eubacteria ppGpp (guanosine 3'-diphosphate 5'-diphosphate) is a mediator of the stringent response that coordinates a variety of cellular activities in response to changes in nutritional abundance.</text>
</comment>
<dbReference type="Pfam" id="PF13291">
    <property type="entry name" value="ACT_4"/>
    <property type="match status" value="1"/>
</dbReference>
<dbReference type="SMART" id="SM00471">
    <property type="entry name" value="HDc"/>
    <property type="match status" value="1"/>
</dbReference>
<dbReference type="SUPFAM" id="SSF81271">
    <property type="entry name" value="TGS-like"/>
    <property type="match status" value="1"/>
</dbReference>
<organism evidence="5 6">
    <name type="scientific">Eikenella glucosivorans</name>
    <dbReference type="NCBI Taxonomy" id="2766967"/>
    <lineage>
        <taxon>Bacteria</taxon>
        <taxon>Pseudomonadati</taxon>
        <taxon>Pseudomonadota</taxon>
        <taxon>Betaproteobacteria</taxon>
        <taxon>Neisseriales</taxon>
        <taxon>Neisseriaceae</taxon>
        <taxon>Eikenella</taxon>
    </lineage>
</organism>
<dbReference type="InterPro" id="IPR002912">
    <property type="entry name" value="ACT_dom"/>
</dbReference>
<dbReference type="SUPFAM" id="SSF55021">
    <property type="entry name" value="ACT-like"/>
    <property type="match status" value="1"/>
</dbReference>
<dbReference type="InterPro" id="IPR006674">
    <property type="entry name" value="HD_domain"/>
</dbReference>
<dbReference type="NCBIfam" id="TIGR00691">
    <property type="entry name" value="spoT_relA"/>
    <property type="match status" value="1"/>
</dbReference>
<dbReference type="Gene3D" id="3.10.20.30">
    <property type="match status" value="1"/>
</dbReference>
<dbReference type="CDD" id="cd00077">
    <property type="entry name" value="HDc"/>
    <property type="match status" value="1"/>
</dbReference>
<dbReference type="SMART" id="SM00954">
    <property type="entry name" value="RelA_SpoT"/>
    <property type="match status" value="1"/>
</dbReference>
<proteinExistence type="inferred from homology"/>
<dbReference type="InterPro" id="IPR004811">
    <property type="entry name" value="RelA/Spo_fam"/>
</dbReference>
<comment type="similarity">
    <text evidence="1">Belongs to the relA/spoT family.</text>
</comment>
<feature type="domain" description="TGS" evidence="4">
    <location>
        <begin position="438"/>
        <end position="499"/>
    </location>
</feature>
<dbReference type="CDD" id="cd05399">
    <property type="entry name" value="NT_Rel-Spo_like"/>
    <property type="match status" value="1"/>
</dbReference>
<dbReference type="Gene3D" id="1.10.3210.10">
    <property type="entry name" value="Hypothetical protein af1432"/>
    <property type="match status" value="1"/>
</dbReference>
<evidence type="ECO:0000259" key="2">
    <source>
        <dbReference type="PROSITE" id="PS51671"/>
    </source>
</evidence>
<dbReference type="PROSITE" id="PS51671">
    <property type="entry name" value="ACT"/>
    <property type="match status" value="1"/>
</dbReference>
<dbReference type="InterPro" id="IPR043519">
    <property type="entry name" value="NT_sf"/>
</dbReference>
<protein>
    <submittedName>
        <fullName evidence="5">Bifunctional (P)ppGpp synthetase/guanosine-3',5'-bis(Diphosphate) 3'-pyrophosphohydrolase</fullName>
    </submittedName>
</protein>
<dbReference type="PROSITE" id="PS51831">
    <property type="entry name" value="HD"/>
    <property type="match status" value="1"/>
</dbReference>
<dbReference type="Proteomes" id="UP000768471">
    <property type="component" value="Unassembled WGS sequence"/>
</dbReference>
<dbReference type="PANTHER" id="PTHR21262">
    <property type="entry name" value="GUANOSINE-3',5'-BIS DIPHOSPHATE 3'-PYROPHOSPHOHYDROLASE"/>
    <property type="match status" value="1"/>
</dbReference>
<evidence type="ECO:0000259" key="4">
    <source>
        <dbReference type="PROSITE" id="PS51880"/>
    </source>
</evidence>
<accession>A0ABS0N9G2</accession>
<dbReference type="InterPro" id="IPR045865">
    <property type="entry name" value="ACT-like_dom_sf"/>
</dbReference>
<dbReference type="Pfam" id="PF19296">
    <property type="entry name" value="RelA_AH_RIS"/>
    <property type="match status" value="1"/>
</dbReference>
<dbReference type="InterPro" id="IPR004095">
    <property type="entry name" value="TGS"/>
</dbReference>
<comment type="caution">
    <text evidence="5">The sequence shown here is derived from an EMBL/GenBank/DDBJ whole genome shotgun (WGS) entry which is preliminary data.</text>
</comment>
<dbReference type="InterPro" id="IPR003607">
    <property type="entry name" value="HD/PDEase_dom"/>
</dbReference>
<dbReference type="InterPro" id="IPR012676">
    <property type="entry name" value="TGS-like"/>
</dbReference>
<dbReference type="Pfam" id="PF02824">
    <property type="entry name" value="TGS"/>
    <property type="match status" value="1"/>
</dbReference>
<dbReference type="Pfam" id="PF04607">
    <property type="entry name" value="RelA_SpoT"/>
    <property type="match status" value="1"/>
</dbReference>
<dbReference type="InterPro" id="IPR012675">
    <property type="entry name" value="Beta-grasp_dom_sf"/>
</dbReference>
<dbReference type="PANTHER" id="PTHR21262:SF36">
    <property type="entry name" value="BIFUNCTIONAL (P)PPGPP SYNTHASE_HYDROLASE SPOT"/>
    <property type="match status" value="1"/>
</dbReference>
<evidence type="ECO:0000259" key="3">
    <source>
        <dbReference type="PROSITE" id="PS51831"/>
    </source>
</evidence>
<evidence type="ECO:0000256" key="1">
    <source>
        <dbReference type="RuleBase" id="RU003847"/>
    </source>
</evidence>
<gene>
    <name evidence="5" type="ORF">H9Q10_04445</name>
</gene>
<dbReference type="InterPro" id="IPR007685">
    <property type="entry name" value="RelA_SpoT"/>
</dbReference>
<dbReference type="PROSITE" id="PS51880">
    <property type="entry name" value="TGS"/>
    <property type="match status" value="1"/>
</dbReference>
<evidence type="ECO:0000313" key="5">
    <source>
        <dbReference type="EMBL" id="MBH5328915.1"/>
    </source>
</evidence>
<dbReference type="SUPFAM" id="SSF81301">
    <property type="entry name" value="Nucleotidyltransferase"/>
    <property type="match status" value="1"/>
</dbReference>
<sequence>MEDLGTQADLARLQPQFGDVCTEIIRHLDTTGSEGREAQLNRCRRQINEVYHLIIERSRQTLLRAAGYLKPEEQALLNRACDFGIRAHQNQFRNSGVPYITHPMAVAQQLAEWHIDAQGLCAGVLHDVLEDTGTSKEELAAEFGQAIADMVDGLSKLEKLEYDSQAEHQAESFRKLIMAMTKDIRVIIVKLSDRLHNMRTLDAKKPDSRRRIARETLEIYAQLANRIGLNHAYRELQDLSFKYLLPNRYAVLERAREASRRNRRDVVGKVLSAFSQRLVSANIEAKIRGKEKNLYSIYKKMQEKNLRFSEVMDIYGFRVIVNNIPACYAALGALHSLYKPKPGHIKDYIAIPKANGYQSLHTTLVGPFGLPIEVQIRTREMDKVAEEGVASHLLYKNAENDPAAQRTHQWLQNILDFQAQGDNAIEFLEHVKVDLFPREVYVFTPKGKILVLPEGATPVDFAYAVHTDIGHRCIAARVNNTMVPLRTRLRTGDSVEIITSNIARPNPAWLNFVISGRARSAIRNKLKHIDRSDAVRLGEQLLHRALTGLLPQDLLLSEDLKQSYLDDLSRKNTSFEDILYDVGMGRLAPVSVAMHIAEIAGKQPNSSSVKIAPISVGSSDSGRIQLAPCCRPLPGDSIKALLVKDHGLIIHRDSCPNTLKAPPEQQLDANWDGIEQKKTYPASLTVSAKRAHGLLAAMAQAVSGHGADIESVDTLSSAQENSDGFIEFRFNLQVADHDQLGKIIHALHTIPQVRQVRRL</sequence>